<dbReference type="EMBL" id="CP007441">
    <property type="protein sequence ID" value="AHL73854.1"/>
    <property type="molecule type" value="Genomic_DNA"/>
</dbReference>
<dbReference type="PATRIC" id="fig|316.77.peg.325"/>
<feature type="region of interest" description="Disordered" evidence="1">
    <location>
        <begin position="98"/>
        <end position="146"/>
    </location>
</feature>
<dbReference type="InterPro" id="IPR047726">
    <property type="entry name" value="CsgH_dom"/>
</dbReference>
<reference evidence="2 3" key="2">
    <citation type="submission" date="2014-03" db="EMBL/GenBank/DDBJ databases">
        <authorList>
            <person name="Baltrus D."/>
            <person name="Dougherty K."/>
        </authorList>
    </citation>
    <scope>NUCLEOTIDE SEQUENCE</scope>
    <source>
        <strain evidence="2 3">28a24</strain>
    </source>
</reference>
<dbReference type="InterPro" id="IPR053722">
    <property type="entry name" value="Curli_assembly_CsgC/AgfC"/>
</dbReference>
<evidence type="ECO:0000313" key="2">
    <source>
        <dbReference type="EMBL" id="AHL73854.1"/>
    </source>
</evidence>
<gene>
    <name evidence="2" type="ORF">CH92_01600</name>
</gene>
<protein>
    <submittedName>
        <fullName evidence="2">Uncharacterized protein</fullName>
    </submittedName>
</protein>
<proteinExistence type="predicted"/>
<dbReference type="KEGG" id="pstt:CH92_01600"/>
<evidence type="ECO:0000256" key="1">
    <source>
        <dbReference type="SAM" id="MobiDB-lite"/>
    </source>
</evidence>
<dbReference type="Proteomes" id="UP000019522">
    <property type="component" value="Chromosome"/>
</dbReference>
<organism evidence="2 3">
    <name type="scientific">Stutzerimonas stutzeri</name>
    <name type="common">Pseudomonas stutzeri</name>
    <dbReference type="NCBI Taxonomy" id="316"/>
    <lineage>
        <taxon>Bacteria</taxon>
        <taxon>Pseudomonadati</taxon>
        <taxon>Pseudomonadota</taxon>
        <taxon>Gammaproteobacteria</taxon>
        <taxon>Pseudomonadales</taxon>
        <taxon>Pseudomonadaceae</taxon>
        <taxon>Stutzerimonas</taxon>
    </lineage>
</organism>
<dbReference type="AlphaFoldDB" id="W8QU93"/>
<feature type="compositionally biased region" description="Pro residues" evidence="1">
    <location>
        <begin position="118"/>
        <end position="128"/>
    </location>
</feature>
<reference evidence="3" key="1">
    <citation type="journal article" date="2014" name="Genome Announc.">
        <title>Complete Genome Sequence of the Highly Transformable Pseudomonas stutzeri Strain 28a24.</title>
        <authorList>
            <person name="Smith B.A."/>
            <person name="Dougherty K.M."/>
            <person name="Baltrus D.A."/>
        </authorList>
    </citation>
    <scope>NUCLEOTIDE SEQUENCE [LARGE SCALE GENOMIC DNA]</scope>
    <source>
        <strain evidence="3">28a24</strain>
    </source>
</reference>
<sequence length="146" mass="15834">MFALTLATLMLTTTAAPVEAQLELRPDDDRLRLRLCFSSPEPHPLVYHLEVRTSGRAGTSRSRQSGKLISGPVAQCPLNNRIGLSDGSQIEATLTWSVDGEEQTPLHQAYPATQPTSPASPQPAPSPLEQPRAPDELFVSADSHLR</sequence>
<name>W8QU93_STUST</name>
<dbReference type="Gene3D" id="2.60.40.2420">
    <property type="match status" value="1"/>
</dbReference>
<accession>W8QU93</accession>
<evidence type="ECO:0000313" key="3">
    <source>
        <dbReference type="Proteomes" id="UP000019522"/>
    </source>
</evidence>
<dbReference type="NCBIfam" id="NF041112">
    <property type="entry name" value="chap_CsgH_alph"/>
    <property type="match status" value="1"/>
</dbReference>